<sequence length="63" mass="6952">MIQYAWPLAFLPLGRGALDTLLSRGMTGKAPLAFRSFWPQIGTGRLAVDEPLANRVRSGRKQP</sequence>
<dbReference type="AlphaFoldDB" id="A0A0R3NI21"/>
<accession>A0A0R3NI21</accession>
<comment type="caution">
    <text evidence="1">The sequence shown here is derived from an EMBL/GenBank/DDBJ whole genome shotgun (WGS) entry which is preliminary data.</text>
</comment>
<gene>
    <name evidence="1" type="ORF">CQ13_15975</name>
</gene>
<organism evidence="1 2">
    <name type="scientific">Bradyrhizobium retamae</name>
    <dbReference type="NCBI Taxonomy" id="1300035"/>
    <lineage>
        <taxon>Bacteria</taxon>
        <taxon>Pseudomonadati</taxon>
        <taxon>Pseudomonadota</taxon>
        <taxon>Alphaproteobacteria</taxon>
        <taxon>Hyphomicrobiales</taxon>
        <taxon>Nitrobacteraceae</taxon>
        <taxon>Bradyrhizobium</taxon>
    </lineage>
</organism>
<proteinExistence type="predicted"/>
<evidence type="ECO:0000313" key="2">
    <source>
        <dbReference type="Proteomes" id="UP000052023"/>
    </source>
</evidence>
<keyword evidence="2" id="KW-1185">Reference proteome</keyword>
<reference evidence="1 2" key="1">
    <citation type="submission" date="2014-03" db="EMBL/GenBank/DDBJ databases">
        <title>Bradyrhizobium valentinum sp. nov., isolated from effective nodules of Lupinus mariae-josephae, a lupine endemic of basic-lime soils in Eastern Spain.</title>
        <authorList>
            <person name="Duran D."/>
            <person name="Rey L."/>
            <person name="Navarro A."/>
            <person name="Busquets A."/>
            <person name="Imperial J."/>
            <person name="Ruiz-Argueso T."/>
        </authorList>
    </citation>
    <scope>NUCLEOTIDE SEQUENCE [LARGE SCALE GENOMIC DNA]</scope>
    <source>
        <strain evidence="1 2">Ro19</strain>
    </source>
</reference>
<dbReference type="Proteomes" id="UP000052023">
    <property type="component" value="Unassembled WGS sequence"/>
</dbReference>
<name>A0A0R3NI21_9BRAD</name>
<evidence type="ECO:0000313" key="1">
    <source>
        <dbReference type="EMBL" id="KRR29430.1"/>
    </source>
</evidence>
<dbReference type="EMBL" id="LLYA01000024">
    <property type="protein sequence ID" value="KRR29430.1"/>
    <property type="molecule type" value="Genomic_DNA"/>
</dbReference>
<protein>
    <submittedName>
        <fullName evidence="1">Uncharacterized protein</fullName>
    </submittedName>
</protein>